<keyword evidence="1" id="KW-0812">Transmembrane</keyword>
<evidence type="ECO:0000313" key="2">
    <source>
        <dbReference type="EMBL" id="KAF4704285.1"/>
    </source>
</evidence>
<organism evidence="2 3">
    <name type="scientific">Perkinsus olseni</name>
    <name type="common">Perkinsus atlanticus</name>
    <dbReference type="NCBI Taxonomy" id="32597"/>
    <lineage>
        <taxon>Eukaryota</taxon>
        <taxon>Sar</taxon>
        <taxon>Alveolata</taxon>
        <taxon>Perkinsozoa</taxon>
        <taxon>Perkinsea</taxon>
        <taxon>Perkinsida</taxon>
        <taxon>Perkinsidae</taxon>
        <taxon>Perkinsus</taxon>
    </lineage>
</organism>
<reference evidence="2 3" key="1">
    <citation type="submission" date="2020-04" db="EMBL/GenBank/DDBJ databases">
        <title>Perkinsus olseni comparative genomics.</title>
        <authorList>
            <person name="Bogema D.R."/>
        </authorList>
    </citation>
    <scope>NUCLEOTIDE SEQUENCE [LARGE SCALE GENOMIC DNA]</scope>
    <source>
        <strain evidence="2">ATCC PRA-205</strain>
    </source>
</reference>
<evidence type="ECO:0000313" key="3">
    <source>
        <dbReference type="Proteomes" id="UP000574390"/>
    </source>
</evidence>
<keyword evidence="1" id="KW-0472">Membrane</keyword>
<gene>
    <name evidence="2" type="ORF">FOZ62_017011</name>
</gene>
<comment type="caution">
    <text evidence="2">The sequence shown here is derived from an EMBL/GenBank/DDBJ whole genome shotgun (WGS) entry which is preliminary data.</text>
</comment>
<proteinExistence type="predicted"/>
<feature type="non-terminal residue" evidence="2">
    <location>
        <position position="160"/>
    </location>
</feature>
<keyword evidence="1" id="KW-1133">Transmembrane helix</keyword>
<evidence type="ECO:0000256" key="1">
    <source>
        <dbReference type="SAM" id="Phobius"/>
    </source>
</evidence>
<dbReference type="EMBL" id="JABANM010031609">
    <property type="protein sequence ID" value="KAF4704285.1"/>
    <property type="molecule type" value="Genomic_DNA"/>
</dbReference>
<feature type="transmembrane region" description="Helical" evidence="1">
    <location>
        <begin position="41"/>
        <end position="63"/>
    </location>
</feature>
<name>A0A7J6Q6Z7_PEROL</name>
<sequence length="160" mass="17405">SLFAIFSDTRCAGVPNHPDLTSHNLSLGTFRGPTRSAASTLSSVGCLIVMVMDILAWVTHYALVGMWEILARPQVLFLTLAGCYFGVWRVMTAQANAKEAAGRKKDEEHVRLVCGGVSRPDLAKYCEELNGELFPPVGLNSVLQCAISKSYLPMGKAYCH</sequence>
<feature type="non-terminal residue" evidence="2">
    <location>
        <position position="1"/>
    </location>
</feature>
<accession>A0A7J6Q6Z7</accession>
<dbReference type="AlphaFoldDB" id="A0A7J6Q6Z7"/>
<dbReference type="Proteomes" id="UP000574390">
    <property type="component" value="Unassembled WGS sequence"/>
</dbReference>
<feature type="transmembrane region" description="Helical" evidence="1">
    <location>
        <begin position="69"/>
        <end position="88"/>
    </location>
</feature>
<protein>
    <submittedName>
        <fullName evidence="2">Uncharacterized protein</fullName>
    </submittedName>
</protein>